<dbReference type="PANTHER" id="PTHR23421">
    <property type="entry name" value="BETA-GALACTOSIDASE RELATED"/>
    <property type="match status" value="1"/>
</dbReference>
<dbReference type="Gene3D" id="3.20.20.80">
    <property type="entry name" value="Glycosidases"/>
    <property type="match status" value="1"/>
</dbReference>
<dbReference type="Proteomes" id="UP000292423">
    <property type="component" value="Unassembled WGS sequence"/>
</dbReference>
<dbReference type="GO" id="GO:0005975">
    <property type="term" value="P:carbohydrate metabolic process"/>
    <property type="evidence" value="ECO:0007669"/>
    <property type="project" value="InterPro"/>
</dbReference>
<dbReference type="Gene3D" id="2.102.20.10">
    <property type="entry name" value="Beta-galactosidase, domain 2"/>
    <property type="match status" value="1"/>
</dbReference>
<evidence type="ECO:0000256" key="3">
    <source>
        <dbReference type="ARBA" id="ARBA00012756"/>
    </source>
</evidence>
<evidence type="ECO:0000256" key="8">
    <source>
        <dbReference type="RuleBase" id="RU003679"/>
    </source>
</evidence>
<proteinExistence type="inferred from homology"/>
<dbReference type="AlphaFoldDB" id="A0A4Q7ZCQ9"/>
<organism evidence="12 13">
    <name type="scientific">Fluviicoccus keumensis</name>
    <dbReference type="NCBI Taxonomy" id="1435465"/>
    <lineage>
        <taxon>Bacteria</taxon>
        <taxon>Pseudomonadati</taxon>
        <taxon>Pseudomonadota</taxon>
        <taxon>Gammaproteobacteria</taxon>
        <taxon>Moraxellales</taxon>
        <taxon>Moraxellaceae</taxon>
        <taxon>Fluviicoccus</taxon>
    </lineage>
</organism>
<dbReference type="InterPro" id="IPR031330">
    <property type="entry name" value="Gly_Hdrlase_35_cat"/>
</dbReference>
<dbReference type="EMBL" id="SHKX01000010">
    <property type="protein sequence ID" value="RZU47669.1"/>
    <property type="molecule type" value="Genomic_DNA"/>
</dbReference>
<evidence type="ECO:0000313" key="12">
    <source>
        <dbReference type="EMBL" id="RZU47669.1"/>
    </source>
</evidence>
<dbReference type="InterPro" id="IPR017853">
    <property type="entry name" value="GH"/>
</dbReference>
<dbReference type="PRINTS" id="PR00742">
    <property type="entry name" value="GLHYDRLASE35"/>
</dbReference>
<evidence type="ECO:0000256" key="7">
    <source>
        <dbReference type="ARBA" id="ARBA00023295"/>
    </source>
</evidence>
<keyword evidence="4 9" id="KW-0732">Signal</keyword>
<dbReference type="Gene3D" id="2.60.120.260">
    <property type="entry name" value="Galactose-binding domain-like"/>
    <property type="match status" value="2"/>
</dbReference>
<dbReference type="RefSeq" id="WP_165391311.1">
    <property type="nucleotide sequence ID" value="NZ_SHKX01000010.1"/>
</dbReference>
<feature type="chain" id="PRO_5020509784" description="beta-galactosidase" evidence="9">
    <location>
        <begin position="22"/>
        <end position="1038"/>
    </location>
</feature>
<dbReference type="Pfam" id="PF01301">
    <property type="entry name" value="Glyco_hydro_35"/>
    <property type="match status" value="1"/>
</dbReference>
<evidence type="ECO:0000256" key="4">
    <source>
        <dbReference type="ARBA" id="ARBA00022729"/>
    </source>
</evidence>
<evidence type="ECO:0000256" key="1">
    <source>
        <dbReference type="ARBA" id="ARBA00001412"/>
    </source>
</evidence>
<evidence type="ECO:0000256" key="5">
    <source>
        <dbReference type="ARBA" id="ARBA00022801"/>
    </source>
</evidence>
<feature type="domain" description="Glycoside hydrolase 35 catalytic" evidence="10">
    <location>
        <begin position="39"/>
        <end position="196"/>
    </location>
</feature>
<gene>
    <name evidence="12" type="ORF">EV700_0636</name>
</gene>
<dbReference type="GO" id="GO:0004565">
    <property type="term" value="F:beta-galactosidase activity"/>
    <property type="evidence" value="ECO:0007669"/>
    <property type="project" value="UniProtKB-EC"/>
</dbReference>
<keyword evidence="7" id="KW-0326">Glycosidase</keyword>
<accession>A0A4Q7ZCQ9</accession>
<dbReference type="Pfam" id="PF13364">
    <property type="entry name" value="BetaGal_ABD2"/>
    <property type="match status" value="1"/>
</dbReference>
<name>A0A4Q7ZCQ9_9GAMM</name>
<protein>
    <recommendedName>
        <fullName evidence="3">beta-galactosidase</fullName>
        <ecNumber evidence="3">3.2.1.23</ecNumber>
    </recommendedName>
</protein>
<comment type="caution">
    <text evidence="12">The sequence shown here is derived from an EMBL/GenBank/DDBJ whole genome shotgun (WGS) entry which is preliminary data.</text>
</comment>
<dbReference type="SUPFAM" id="SSF51445">
    <property type="entry name" value="(Trans)glycosidases"/>
    <property type="match status" value="1"/>
</dbReference>
<dbReference type="SUPFAM" id="SSF49785">
    <property type="entry name" value="Galactose-binding domain-like"/>
    <property type="match status" value="2"/>
</dbReference>
<feature type="signal peptide" evidence="9">
    <location>
        <begin position="1"/>
        <end position="21"/>
    </location>
</feature>
<evidence type="ECO:0000259" key="10">
    <source>
        <dbReference type="Pfam" id="PF01301"/>
    </source>
</evidence>
<dbReference type="InterPro" id="IPR008979">
    <property type="entry name" value="Galactose-bd-like_sf"/>
</dbReference>
<comment type="catalytic activity">
    <reaction evidence="1">
        <text>Hydrolysis of terminal non-reducing beta-D-galactose residues in beta-D-galactosides.</text>
        <dbReference type="EC" id="3.2.1.23"/>
    </reaction>
</comment>
<feature type="domain" description="Beta-galactosidase jelly roll" evidence="11">
    <location>
        <begin position="867"/>
        <end position="987"/>
    </location>
</feature>
<dbReference type="EC" id="3.2.1.23" evidence="3"/>
<evidence type="ECO:0000256" key="2">
    <source>
        <dbReference type="ARBA" id="ARBA00009809"/>
    </source>
</evidence>
<reference evidence="12 13" key="1">
    <citation type="submission" date="2019-02" db="EMBL/GenBank/DDBJ databases">
        <title>Genomic Encyclopedia of Type Strains, Phase IV (KMG-IV): sequencing the most valuable type-strain genomes for metagenomic binning, comparative biology and taxonomic classification.</title>
        <authorList>
            <person name="Goeker M."/>
        </authorList>
    </citation>
    <scope>NUCLEOTIDE SEQUENCE [LARGE SCALE GENOMIC DNA]</scope>
    <source>
        <strain evidence="12 13">DSM 105135</strain>
    </source>
</reference>
<evidence type="ECO:0000256" key="9">
    <source>
        <dbReference type="SAM" id="SignalP"/>
    </source>
</evidence>
<evidence type="ECO:0000256" key="6">
    <source>
        <dbReference type="ARBA" id="ARBA00023180"/>
    </source>
</evidence>
<dbReference type="InterPro" id="IPR025300">
    <property type="entry name" value="BetaGal_jelly_roll_dom"/>
</dbReference>
<keyword evidence="13" id="KW-1185">Reference proteome</keyword>
<evidence type="ECO:0000259" key="11">
    <source>
        <dbReference type="Pfam" id="PF13364"/>
    </source>
</evidence>
<keyword evidence="6" id="KW-0325">Glycoprotein</keyword>
<sequence length="1038" mass="112855">MKQHLLAAGIALASASGMAQAALSDGLPYNVSVDAKGYLIDGQYKLLRGGTVQWFRIPQSEWRDRLQRFKAAGFNTVDLYVAWNAVEPRNNQFNFGNLRAFVQLCKDMGLYVYLRPGPYITNEMDGGGIPGWLTAMSTKKDIAADGKPNIRTADPDYLNYAGRYLRRLHAEIRDYFADRGGPVILYALENEYNWFQPFHEADKLFGYEGGPERGLWQTYNPNAYFSALRDIVRNDGITIPLTTCPGDGKASATGDTTGVIPVPNIYNGLGGDLPERTAIDLLNDMHNPANHGGAYVNMPSGTTETDRDPVKIKRLLMGGLDAAFAFNAVGMMTPGYRNAIVLNTRSVNNAFDFSSINNIMNGFVSPQIAYFHGVVDYYGPISPSGILRPSFHGFRRDNLFFDSVEPYFAPAGTATSAGYSIANASLGSVENNVKVNYWLQGAQGVRFLSVVNQSGSAQTVGLNGITLNGQSFPKYVPMTVPVNPDAPPSQFGASNNDNALILVQDLPIANAGKLAWTTSELLTLRDYNGDALLIVHGAANAQGELVLDGLGAGAQILARDSGVNIAEFANGKLAVTYTHIPHLELVVQAAGGRKVRVVVTTDDEAGRFWFPKANGQDLVVAGPDYLNEAATVSSYSFSSGAEYDATARPLFVMSPRRMQIAGLPLQFAWDAATQSATYSKPTSIPALTPLPSLMSGKAASDMGEANPSYDNSAWTQWTGQPQSLESKGIYTGHAWYRAEINFDHAPYWYEDASLYVEHASDIVGIYVNGTYLSTQLPLGTELDSDSWNGNYQFPSLKPYLKAGKNVIAFRTEIWGHGSFMFPRGTLAATNMKMPGLGFDSVKGLFGTARIGGNDLTNWSVRADLGGERTGLMNAGYNDSGWASYSLPMTLAKGEVRWYRTKFDASQLPSALNQYAPLSLRFNGERVKATVWLNGQLVGRWMSGDGWIGRGFWGRAIRDMWMNTDPDYFPISRAGLNPAGTPNTIAVAFEDVSGGSDAAGKVSEVALAYSPEIRGQLNGQTVLLPQPRGKMQLTLDFLE</sequence>
<dbReference type="InterPro" id="IPR037110">
    <property type="entry name" value="Betagal_dom2_sf"/>
</dbReference>
<keyword evidence="5" id="KW-0378">Hydrolase</keyword>
<evidence type="ECO:0000313" key="13">
    <source>
        <dbReference type="Proteomes" id="UP000292423"/>
    </source>
</evidence>
<dbReference type="InterPro" id="IPR001944">
    <property type="entry name" value="Glycoside_Hdrlase_35"/>
</dbReference>
<comment type="similarity">
    <text evidence="2 8">Belongs to the glycosyl hydrolase 35 family.</text>
</comment>